<comment type="caution">
    <text evidence="1">The sequence shown here is derived from an EMBL/GenBank/DDBJ whole genome shotgun (WGS) entry which is preliminary data.</text>
</comment>
<name>A0A9W7SLP9_9PEZI</name>
<dbReference type="Proteomes" id="UP001138500">
    <property type="component" value="Unassembled WGS sequence"/>
</dbReference>
<reference evidence="1 2" key="2">
    <citation type="journal article" date="2021" name="Curr. Genet.">
        <title>Genetic response to nitrogen starvation in the aggressive Eucalyptus foliar pathogen Teratosphaeria destructans.</title>
        <authorList>
            <person name="Havenga M."/>
            <person name="Wingfield B.D."/>
            <person name="Wingfield M.J."/>
            <person name="Dreyer L.L."/>
            <person name="Roets F."/>
            <person name="Aylward J."/>
        </authorList>
    </citation>
    <scope>NUCLEOTIDE SEQUENCE [LARGE SCALE GENOMIC DNA]</scope>
    <source>
        <strain evidence="1">CMW44962</strain>
    </source>
</reference>
<evidence type="ECO:0000313" key="2">
    <source>
        <dbReference type="Proteomes" id="UP001138500"/>
    </source>
</evidence>
<accession>A0A9W7SLP9</accession>
<proteinExistence type="predicted"/>
<gene>
    <name evidence="1" type="ORF">Tdes44962_MAKER04679</name>
</gene>
<protein>
    <submittedName>
        <fullName evidence="1">Uncharacterized protein</fullName>
    </submittedName>
</protein>
<dbReference type="EMBL" id="RIBY02002201">
    <property type="protein sequence ID" value="KAH9822846.1"/>
    <property type="molecule type" value="Genomic_DNA"/>
</dbReference>
<reference evidence="1 2" key="1">
    <citation type="journal article" date="2018" name="IMA Fungus">
        <title>IMA Genome-F 10: Nine draft genome sequences of Claviceps purpurea s.lat., including C. arundinis, C. humidiphila, and C. cf. spartinae, pseudomolecules for the pitch canker pathogen Fusarium circinatum, draft genome of Davidsoniella eucalypti, Grosmannia galeiformis, Quambalaria eucalypti, and Teratosphaeria destructans.</title>
        <authorList>
            <person name="Wingfield B.D."/>
            <person name="Liu M."/>
            <person name="Nguyen H.D."/>
            <person name="Lane F.A."/>
            <person name="Morgan S.W."/>
            <person name="De Vos L."/>
            <person name="Wilken P.M."/>
            <person name="Duong T.A."/>
            <person name="Aylward J."/>
            <person name="Coetzee M.P."/>
            <person name="Dadej K."/>
            <person name="De Beer Z.W."/>
            <person name="Findlay W."/>
            <person name="Havenga M."/>
            <person name="Kolarik M."/>
            <person name="Menzies J.G."/>
            <person name="Naidoo K."/>
            <person name="Pochopski O."/>
            <person name="Shoukouhi P."/>
            <person name="Santana Q.C."/>
            <person name="Seifert K.A."/>
            <person name="Soal N."/>
            <person name="Steenkamp E.T."/>
            <person name="Tatham C.T."/>
            <person name="van der Nest M.A."/>
            <person name="Wingfield M.J."/>
        </authorList>
    </citation>
    <scope>NUCLEOTIDE SEQUENCE [LARGE SCALE GENOMIC DNA]</scope>
    <source>
        <strain evidence="1">CMW44962</strain>
    </source>
</reference>
<keyword evidence="2" id="KW-1185">Reference proteome</keyword>
<evidence type="ECO:0000313" key="1">
    <source>
        <dbReference type="EMBL" id="KAH9822846.1"/>
    </source>
</evidence>
<organism evidence="1 2">
    <name type="scientific">Teratosphaeria destructans</name>
    <dbReference type="NCBI Taxonomy" id="418781"/>
    <lineage>
        <taxon>Eukaryota</taxon>
        <taxon>Fungi</taxon>
        <taxon>Dikarya</taxon>
        <taxon>Ascomycota</taxon>
        <taxon>Pezizomycotina</taxon>
        <taxon>Dothideomycetes</taxon>
        <taxon>Dothideomycetidae</taxon>
        <taxon>Mycosphaerellales</taxon>
        <taxon>Teratosphaeriaceae</taxon>
        <taxon>Teratosphaeria</taxon>
    </lineage>
</organism>
<sequence>MSTAYLLPFRKPRHIPPAQALDILDDQFERAEVESGDGVEGDVEKDQRPLEEGIDCVGCGCMSTGSCMQQE</sequence>
<dbReference type="AlphaFoldDB" id="A0A9W7SLP9"/>